<dbReference type="AlphaFoldDB" id="A0A643EZG1"/>
<reference evidence="2" key="1">
    <citation type="submission" date="2019-09" db="EMBL/GenBank/DDBJ databases">
        <title>Draft genome sequences of 48 bacterial type strains from the CCUG.</title>
        <authorList>
            <person name="Tunovic T."/>
            <person name="Pineiro-Iglesias B."/>
            <person name="Unosson C."/>
            <person name="Inganas E."/>
            <person name="Ohlen M."/>
            <person name="Cardew S."/>
            <person name="Jensie-Markopoulos S."/>
            <person name="Salva-Serra F."/>
            <person name="Jaen-Luchoro D."/>
            <person name="Karlsson R."/>
            <person name="Svensson-Stadler L."/>
            <person name="Chun J."/>
            <person name="Moore E."/>
        </authorList>
    </citation>
    <scope>NUCLEOTIDE SEQUENCE</scope>
    <source>
        <strain evidence="2">CCUG 50899</strain>
    </source>
</reference>
<name>A0A643EZG1_9HYPH</name>
<protein>
    <submittedName>
        <fullName evidence="2">Uncharacterized protein</fullName>
    </submittedName>
</protein>
<accession>A0A643EZG1</accession>
<organism evidence="2">
    <name type="scientific">Brucella pituitosa</name>
    <dbReference type="NCBI Taxonomy" id="571256"/>
    <lineage>
        <taxon>Bacteria</taxon>
        <taxon>Pseudomonadati</taxon>
        <taxon>Pseudomonadota</taxon>
        <taxon>Alphaproteobacteria</taxon>
        <taxon>Hyphomicrobiales</taxon>
        <taxon>Brucellaceae</taxon>
        <taxon>Brucella/Ochrobactrum group</taxon>
        <taxon>Brucella</taxon>
    </lineage>
</organism>
<dbReference type="EMBL" id="VZPE01000004">
    <property type="protein sequence ID" value="KAB0571268.1"/>
    <property type="molecule type" value="Genomic_DNA"/>
</dbReference>
<sequence>MSKKSTIVVAFPHGGIIPARVLDEDKNISVLPHEPIEVPKVYGDHLISDRIAYDFVEAEKRKKADAESAAKDAKTTRADAEALEAFNEQITQLASENEKLTADLDEADKKISALESDKVKLSGEIGSLQGDLKDANKLLADEREKLGKELEAERKNVATLTEQLAETTKPPVQQQETLKIDGDGKSK</sequence>
<comment type="caution">
    <text evidence="2">The sequence shown here is derived from an EMBL/GenBank/DDBJ whole genome shotgun (WGS) entry which is preliminary data.</text>
</comment>
<feature type="compositionally biased region" description="Polar residues" evidence="1">
    <location>
        <begin position="162"/>
        <end position="177"/>
    </location>
</feature>
<proteinExistence type="predicted"/>
<gene>
    <name evidence="2" type="ORF">F7Q93_11125</name>
</gene>
<evidence type="ECO:0000313" key="2">
    <source>
        <dbReference type="EMBL" id="KAB0571268.1"/>
    </source>
</evidence>
<feature type="compositionally biased region" description="Basic and acidic residues" evidence="1">
    <location>
        <begin position="178"/>
        <end position="187"/>
    </location>
</feature>
<dbReference type="Gene3D" id="6.10.140.910">
    <property type="match status" value="1"/>
</dbReference>
<evidence type="ECO:0000256" key="1">
    <source>
        <dbReference type="SAM" id="MobiDB-lite"/>
    </source>
</evidence>
<feature type="region of interest" description="Disordered" evidence="1">
    <location>
        <begin position="162"/>
        <end position="187"/>
    </location>
</feature>
<dbReference type="RefSeq" id="WP_128094310.1">
    <property type="nucleotide sequence ID" value="NZ_JBHEEN010000004.1"/>
</dbReference>